<dbReference type="Pfam" id="PF13181">
    <property type="entry name" value="TPR_8"/>
    <property type="match status" value="2"/>
</dbReference>
<gene>
    <name evidence="2" type="primary">pilW</name>
    <name evidence="2" type="ORF">FKG94_02440</name>
</gene>
<proteinExistence type="predicted"/>
<feature type="repeat" description="TPR" evidence="1">
    <location>
        <begin position="71"/>
        <end position="104"/>
    </location>
</feature>
<sequence length="288" mass="32453">MAVAVIGAGVAGDRIRGDSFRGENGGGAGRGWSARVALLLLTGVLALVSGCVTTNAPGSKPKPKIDKEKALQTYIQLGIGYLSKKNRESARYHFNKAFEIDRNAPGAHNGMALLYKLEGEPELAEKHFRRAIRVNPRFSQAHNNYGSFLYSRERYKEAYKHFKLAADDIGYDRRPIALANLGRAALRLDRVERAKAVFEHSLSLDNRLSMALVELADIYFQEQDYAAAKRHLDQFARVAPQTPRTLWLGIRIERIFGNKDKEASYALALRNLHRYSREYLEYQKALKN</sequence>
<dbReference type="InterPro" id="IPR019734">
    <property type="entry name" value="TPR_rpt"/>
</dbReference>
<dbReference type="InterPro" id="IPR013360">
    <property type="entry name" value="Pilus_4_PilW"/>
</dbReference>
<feature type="repeat" description="TPR" evidence="1">
    <location>
        <begin position="105"/>
        <end position="138"/>
    </location>
</feature>
<dbReference type="Proteomes" id="UP000319732">
    <property type="component" value="Unassembled WGS sequence"/>
</dbReference>
<dbReference type="SMART" id="SM00028">
    <property type="entry name" value="TPR"/>
    <property type="match status" value="5"/>
</dbReference>
<reference evidence="2 3" key="1">
    <citation type="submission" date="2019-06" db="EMBL/GenBank/DDBJ databases">
        <title>Whole genome sequence for Cellvibrionaceae sp. R142.</title>
        <authorList>
            <person name="Wang G."/>
        </authorList>
    </citation>
    <scope>NUCLEOTIDE SEQUENCE [LARGE SCALE GENOMIC DNA]</scope>
    <source>
        <strain evidence="2 3">R142</strain>
    </source>
</reference>
<keyword evidence="3" id="KW-1185">Reference proteome</keyword>
<dbReference type="SUPFAM" id="SSF48452">
    <property type="entry name" value="TPR-like"/>
    <property type="match status" value="1"/>
</dbReference>
<dbReference type="OrthoDB" id="129043at2"/>
<comment type="caution">
    <text evidence="2">The sequence shown here is derived from an EMBL/GenBank/DDBJ whole genome shotgun (WGS) entry which is preliminary data.</text>
</comment>
<dbReference type="AlphaFoldDB" id="A0A545U8C8"/>
<evidence type="ECO:0000256" key="1">
    <source>
        <dbReference type="PROSITE-ProRule" id="PRU00339"/>
    </source>
</evidence>
<name>A0A545U8C8_9GAMM</name>
<dbReference type="NCBIfam" id="TIGR02521">
    <property type="entry name" value="type_IV_pilW"/>
    <property type="match status" value="1"/>
</dbReference>
<dbReference type="RefSeq" id="WP_142902572.1">
    <property type="nucleotide sequence ID" value="NZ_ML660087.1"/>
</dbReference>
<dbReference type="PROSITE" id="PS50005">
    <property type="entry name" value="TPR"/>
    <property type="match status" value="2"/>
</dbReference>
<dbReference type="Gene3D" id="1.25.40.10">
    <property type="entry name" value="Tetratricopeptide repeat domain"/>
    <property type="match status" value="1"/>
</dbReference>
<dbReference type="Pfam" id="PF00515">
    <property type="entry name" value="TPR_1"/>
    <property type="match status" value="1"/>
</dbReference>
<protein>
    <submittedName>
        <fullName evidence="2">Type IV pilus biogenesis/stability protein PilW</fullName>
    </submittedName>
</protein>
<dbReference type="EMBL" id="VHSG01000003">
    <property type="protein sequence ID" value="TQV85721.1"/>
    <property type="molecule type" value="Genomic_DNA"/>
</dbReference>
<organism evidence="2 3">
    <name type="scientific">Exilibacterium tricleocarpae</name>
    <dbReference type="NCBI Taxonomy" id="2591008"/>
    <lineage>
        <taxon>Bacteria</taxon>
        <taxon>Pseudomonadati</taxon>
        <taxon>Pseudomonadota</taxon>
        <taxon>Gammaproteobacteria</taxon>
        <taxon>Cellvibrionales</taxon>
        <taxon>Cellvibrionaceae</taxon>
        <taxon>Exilibacterium</taxon>
    </lineage>
</organism>
<evidence type="ECO:0000313" key="2">
    <source>
        <dbReference type="EMBL" id="TQV85721.1"/>
    </source>
</evidence>
<dbReference type="PANTHER" id="PTHR12558">
    <property type="entry name" value="CELL DIVISION CYCLE 16,23,27"/>
    <property type="match status" value="1"/>
</dbReference>
<evidence type="ECO:0000313" key="3">
    <source>
        <dbReference type="Proteomes" id="UP000319732"/>
    </source>
</evidence>
<keyword evidence="1" id="KW-0802">TPR repeat</keyword>
<accession>A0A545U8C8</accession>
<dbReference type="InterPro" id="IPR011990">
    <property type="entry name" value="TPR-like_helical_dom_sf"/>
</dbReference>
<dbReference type="PANTHER" id="PTHR12558:SF13">
    <property type="entry name" value="CELL DIVISION CYCLE PROTEIN 27 HOMOLOG"/>
    <property type="match status" value="1"/>
</dbReference>